<dbReference type="PROSITE" id="PS50931">
    <property type="entry name" value="HTH_LYSR"/>
    <property type="match status" value="1"/>
</dbReference>
<dbReference type="Proteomes" id="UP000271003">
    <property type="component" value="Chromosome"/>
</dbReference>
<keyword evidence="4" id="KW-0804">Transcription</keyword>
<gene>
    <name evidence="6" type="ORF">SUTMEG_08620</name>
</gene>
<evidence type="ECO:0000313" key="7">
    <source>
        <dbReference type="Proteomes" id="UP000271003"/>
    </source>
</evidence>
<dbReference type="SUPFAM" id="SSF46785">
    <property type="entry name" value="Winged helix' DNA-binding domain"/>
    <property type="match status" value="1"/>
</dbReference>
<dbReference type="InterPro" id="IPR005119">
    <property type="entry name" value="LysR_subst-bd"/>
</dbReference>
<dbReference type="Pfam" id="PF03466">
    <property type="entry name" value="LysR_substrate"/>
    <property type="match status" value="1"/>
</dbReference>
<dbReference type="GO" id="GO:0003677">
    <property type="term" value="F:DNA binding"/>
    <property type="evidence" value="ECO:0007669"/>
    <property type="project" value="UniProtKB-KW"/>
</dbReference>
<dbReference type="InterPro" id="IPR000847">
    <property type="entry name" value="LysR_HTH_N"/>
</dbReference>
<evidence type="ECO:0000256" key="3">
    <source>
        <dbReference type="ARBA" id="ARBA00023125"/>
    </source>
</evidence>
<dbReference type="KEGG" id="sutt:SUTMEG_08620"/>
<dbReference type="Gene3D" id="1.10.10.10">
    <property type="entry name" value="Winged helix-like DNA-binding domain superfamily/Winged helix DNA-binding domain"/>
    <property type="match status" value="1"/>
</dbReference>
<evidence type="ECO:0000313" key="6">
    <source>
        <dbReference type="EMBL" id="BBF22971.1"/>
    </source>
</evidence>
<proteinExistence type="inferred from homology"/>
<dbReference type="Gene3D" id="3.40.190.10">
    <property type="entry name" value="Periplasmic binding protein-like II"/>
    <property type="match status" value="2"/>
</dbReference>
<dbReference type="InterPro" id="IPR036388">
    <property type="entry name" value="WH-like_DNA-bd_sf"/>
</dbReference>
<name>A0A2Z6I935_9BURK</name>
<evidence type="ECO:0000256" key="4">
    <source>
        <dbReference type="ARBA" id="ARBA00023163"/>
    </source>
</evidence>
<keyword evidence="7" id="KW-1185">Reference proteome</keyword>
<feature type="domain" description="HTH lysR-type" evidence="5">
    <location>
        <begin position="32"/>
        <end position="89"/>
    </location>
</feature>
<dbReference type="RefSeq" id="WP_120176628.1">
    <property type="nucleotide sequence ID" value="NZ_AP018786.1"/>
</dbReference>
<evidence type="ECO:0000259" key="5">
    <source>
        <dbReference type="PROSITE" id="PS50931"/>
    </source>
</evidence>
<reference evidence="6 7" key="1">
    <citation type="journal article" date="2018" name="Int. J. Syst. Evol. Microbiol.">
        <title>Mesosutterella multiformis gen. nov., sp. nov., a member of the family Sutterellaceae and Sutterella megalosphaeroides sp. nov., isolated from human faeces.</title>
        <authorList>
            <person name="Sakamoto M."/>
            <person name="Ikeyama N."/>
            <person name="Kunihiro T."/>
            <person name="Iino T."/>
            <person name="Yuki M."/>
            <person name="Ohkuma M."/>
        </authorList>
    </citation>
    <scope>NUCLEOTIDE SEQUENCE [LARGE SCALE GENOMIC DNA]</scope>
    <source>
        <strain evidence="6 7">6FBBBH3</strain>
    </source>
</reference>
<dbReference type="AlphaFoldDB" id="A0A2Z6I935"/>
<dbReference type="PANTHER" id="PTHR30118:SF15">
    <property type="entry name" value="TRANSCRIPTIONAL REGULATORY PROTEIN"/>
    <property type="match status" value="1"/>
</dbReference>
<organism evidence="6 7">
    <name type="scientific">Sutterella megalosphaeroides</name>
    <dbReference type="NCBI Taxonomy" id="2494234"/>
    <lineage>
        <taxon>Bacteria</taxon>
        <taxon>Pseudomonadati</taxon>
        <taxon>Pseudomonadota</taxon>
        <taxon>Betaproteobacteria</taxon>
        <taxon>Burkholderiales</taxon>
        <taxon>Sutterellaceae</taxon>
        <taxon>Sutterella</taxon>
    </lineage>
</organism>
<keyword evidence="2" id="KW-0805">Transcription regulation</keyword>
<dbReference type="EMBL" id="AP018786">
    <property type="protein sequence ID" value="BBF22971.1"/>
    <property type="molecule type" value="Genomic_DNA"/>
</dbReference>
<keyword evidence="3" id="KW-0238">DNA-binding</keyword>
<dbReference type="InterPro" id="IPR050389">
    <property type="entry name" value="LysR-type_TF"/>
</dbReference>
<dbReference type="InterPro" id="IPR036390">
    <property type="entry name" value="WH_DNA-bd_sf"/>
</dbReference>
<protein>
    <submittedName>
        <fullName evidence="6">Transcriptional regulator</fullName>
    </submittedName>
</protein>
<comment type="similarity">
    <text evidence="1">Belongs to the LysR transcriptional regulatory family.</text>
</comment>
<dbReference type="PANTHER" id="PTHR30118">
    <property type="entry name" value="HTH-TYPE TRANSCRIPTIONAL REGULATOR LEUO-RELATED"/>
    <property type="match status" value="1"/>
</dbReference>
<evidence type="ECO:0000256" key="2">
    <source>
        <dbReference type="ARBA" id="ARBA00023015"/>
    </source>
</evidence>
<dbReference type="OrthoDB" id="8557381at2"/>
<dbReference type="Pfam" id="PF00126">
    <property type="entry name" value="HTH_1"/>
    <property type="match status" value="1"/>
</dbReference>
<dbReference type="GO" id="GO:0003700">
    <property type="term" value="F:DNA-binding transcription factor activity"/>
    <property type="evidence" value="ECO:0007669"/>
    <property type="project" value="InterPro"/>
</dbReference>
<accession>A0A2Z6I935</accession>
<sequence>MVFSKFDTNPLADAQAQRALHSPHAAHPLDELDLRTVRLLLLLLESSSLSSAAAETGVSPSTASKILQKTRGLFDDPLFVRSGGRMLPTERMRELAPGFVSALKTFANLAEPAEPFSPARASGQLRVAAADNASASLFLPALPHLLESAPNLTFSFEAIETTLLEQLREGSLDFAILMDSALDIQPAFHCQRLLTSGHVLLMRAEHPLVSVARERPLEARDLEPYRRAAFSRSNPSGGHYLDVLAHTPSRAEDAVLFPQILAAGLALMQTDLILTCPEPTARILAQTTGLFMTSDPERGDCPWTPVLLWHERTHRSPVHVWVRSQLLRYAGRWGEG</sequence>
<evidence type="ECO:0000256" key="1">
    <source>
        <dbReference type="ARBA" id="ARBA00009437"/>
    </source>
</evidence>
<dbReference type="SUPFAM" id="SSF53850">
    <property type="entry name" value="Periplasmic binding protein-like II"/>
    <property type="match status" value="1"/>
</dbReference>